<dbReference type="SUPFAM" id="SSF49899">
    <property type="entry name" value="Concanavalin A-like lectins/glucanases"/>
    <property type="match status" value="1"/>
</dbReference>
<dbReference type="PANTHER" id="PTHR37536:SF1">
    <property type="entry name" value="ASPERGILLOPEPSIN, PUTAITVE (AFU_ORTHOLOGUE AFUA_7G01200)"/>
    <property type="match status" value="1"/>
</dbReference>
<organism evidence="3 4">
    <name type="scientific">Roridomyces roridus</name>
    <dbReference type="NCBI Taxonomy" id="1738132"/>
    <lineage>
        <taxon>Eukaryota</taxon>
        <taxon>Fungi</taxon>
        <taxon>Dikarya</taxon>
        <taxon>Basidiomycota</taxon>
        <taxon>Agaricomycotina</taxon>
        <taxon>Agaricomycetes</taxon>
        <taxon>Agaricomycetidae</taxon>
        <taxon>Agaricales</taxon>
        <taxon>Marasmiineae</taxon>
        <taxon>Mycenaceae</taxon>
        <taxon>Roridomyces</taxon>
    </lineage>
</organism>
<accession>A0AAD7BFB5</accession>
<dbReference type="PANTHER" id="PTHR37536">
    <property type="entry name" value="PUTATIVE (AFU_ORTHOLOGUE AFUA_3G02970)-RELATED"/>
    <property type="match status" value="1"/>
</dbReference>
<dbReference type="EMBL" id="JARKIF010000018">
    <property type="protein sequence ID" value="KAJ7619562.1"/>
    <property type="molecule type" value="Genomic_DNA"/>
</dbReference>
<feature type="active site" description="Proton acceptor" evidence="1">
    <location>
        <position position="208"/>
    </location>
</feature>
<dbReference type="GO" id="GO:0006508">
    <property type="term" value="P:proteolysis"/>
    <property type="evidence" value="ECO:0007669"/>
    <property type="project" value="InterPro"/>
</dbReference>
<reference evidence="3" key="1">
    <citation type="submission" date="2023-03" db="EMBL/GenBank/DDBJ databases">
        <title>Massive genome expansion in bonnet fungi (Mycena s.s.) driven by repeated elements and novel gene families across ecological guilds.</title>
        <authorList>
            <consortium name="Lawrence Berkeley National Laboratory"/>
            <person name="Harder C.B."/>
            <person name="Miyauchi S."/>
            <person name="Viragh M."/>
            <person name="Kuo A."/>
            <person name="Thoen E."/>
            <person name="Andreopoulos B."/>
            <person name="Lu D."/>
            <person name="Skrede I."/>
            <person name="Drula E."/>
            <person name="Henrissat B."/>
            <person name="Morin E."/>
            <person name="Kohler A."/>
            <person name="Barry K."/>
            <person name="LaButti K."/>
            <person name="Morin E."/>
            <person name="Salamov A."/>
            <person name="Lipzen A."/>
            <person name="Mereny Z."/>
            <person name="Hegedus B."/>
            <person name="Baldrian P."/>
            <person name="Stursova M."/>
            <person name="Weitz H."/>
            <person name="Taylor A."/>
            <person name="Grigoriev I.V."/>
            <person name="Nagy L.G."/>
            <person name="Martin F."/>
            <person name="Kauserud H."/>
        </authorList>
    </citation>
    <scope>NUCLEOTIDE SEQUENCE</scope>
    <source>
        <strain evidence="3">9284</strain>
    </source>
</reference>
<dbReference type="PRINTS" id="PR00977">
    <property type="entry name" value="SCYTLDPTASE"/>
</dbReference>
<evidence type="ECO:0000313" key="3">
    <source>
        <dbReference type="EMBL" id="KAJ7619562.1"/>
    </source>
</evidence>
<dbReference type="GO" id="GO:0070007">
    <property type="term" value="F:glutamic-type endopeptidase activity"/>
    <property type="evidence" value="ECO:0007669"/>
    <property type="project" value="InterPro"/>
</dbReference>
<dbReference type="AlphaFoldDB" id="A0AAD7BFB5"/>
<keyword evidence="4" id="KW-1185">Reference proteome</keyword>
<evidence type="ECO:0000313" key="4">
    <source>
        <dbReference type="Proteomes" id="UP001221142"/>
    </source>
</evidence>
<dbReference type="InterPro" id="IPR013320">
    <property type="entry name" value="ConA-like_dom_sf"/>
</dbReference>
<dbReference type="Gene3D" id="2.60.120.700">
    <property type="entry name" value="Peptidase G1"/>
    <property type="match status" value="1"/>
</dbReference>
<keyword evidence="2" id="KW-0732">Signal</keyword>
<dbReference type="InterPro" id="IPR000250">
    <property type="entry name" value="Peptidase_G1"/>
</dbReference>
<feature type="signal peptide" evidence="2">
    <location>
        <begin position="1"/>
        <end position="17"/>
    </location>
</feature>
<name>A0AAD7BFB5_9AGAR</name>
<evidence type="ECO:0000256" key="1">
    <source>
        <dbReference type="PIRSR" id="PIRSR600250-50"/>
    </source>
</evidence>
<dbReference type="Pfam" id="PF01828">
    <property type="entry name" value="Peptidase_A4"/>
    <property type="match status" value="1"/>
</dbReference>
<dbReference type="Proteomes" id="UP001221142">
    <property type="component" value="Unassembled WGS sequence"/>
</dbReference>
<sequence length="269" mass="27646">MKTSAFVALLAASVVSAEVTWTFKQFDNGVEVPFTEGPETKFQSQAMAKIGEARKRNRLNGRAAGATVTSSNWCGAAVTGTGFTSVVGTWTVPKLTLRSGQSSSSEPALAQWVGIDGFSNSALIQGGTLSEIVGSSQENFAWTEMLPAALRQITLTVDTGDSITTNVTMTSTTSGTVSIINNTRGTSVVGTVSGGTRLSGASAEWILEDFESGSSLVPFAGFPTSTFTGSAVHSGTSVSPSTATLIDIVQNSELCSATLSGSSVSVKDS</sequence>
<evidence type="ECO:0000256" key="2">
    <source>
        <dbReference type="SAM" id="SignalP"/>
    </source>
</evidence>
<comment type="caution">
    <text evidence="3">The sequence shown here is derived from an EMBL/GenBank/DDBJ whole genome shotgun (WGS) entry which is preliminary data.</text>
</comment>
<gene>
    <name evidence="3" type="ORF">FB45DRAFT_161283</name>
</gene>
<dbReference type="CDD" id="cd13426">
    <property type="entry name" value="Peptidase_G1"/>
    <property type="match status" value="1"/>
</dbReference>
<protein>
    <submittedName>
        <fullName evidence="3">Peptidase A4 family-domain-containing protein</fullName>
    </submittedName>
</protein>
<feature type="chain" id="PRO_5042097969" evidence="2">
    <location>
        <begin position="18"/>
        <end position="269"/>
    </location>
</feature>
<dbReference type="InterPro" id="IPR038656">
    <property type="entry name" value="Peptidase_G1_sf"/>
</dbReference>
<proteinExistence type="predicted"/>